<dbReference type="Proteomes" id="UP000612055">
    <property type="component" value="Unassembled WGS sequence"/>
</dbReference>
<gene>
    <name evidence="2" type="ORF">HYH03_017201</name>
</gene>
<proteinExistence type="predicted"/>
<accession>A0A836BPC9</accession>
<comment type="caution">
    <text evidence="2">The sequence shown here is derived from an EMBL/GenBank/DDBJ whole genome shotgun (WGS) entry which is preliminary data.</text>
</comment>
<evidence type="ECO:0000313" key="3">
    <source>
        <dbReference type="Proteomes" id="UP000612055"/>
    </source>
</evidence>
<feature type="coiled-coil region" evidence="1">
    <location>
        <begin position="95"/>
        <end position="124"/>
    </location>
</feature>
<organism evidence="2 3">
    <name type="scientific">Edaphochlamys debaryana</name>
    <dbReference type="NCBI Taxonomy" id="47281"/>
    <lineage>
        <taxon>Eukaryota</taxon>
        <taxon>Viridiplantae</taxon>
        <taxon>Chlorophyta</taxon>
        <taxon>core chlorophytes</taxon>
        <taxon>Chlorophyceae</taxon>
        <taxon>CS clade</taxon>
        <taxon>Chlamydomonadales</taxon>
        <taxon>Chlamydomonadales incertae sedis</taxon>
        <taxon>Edaphochlamys</taxon>
    </lineage>
</organism>
<keyword evidence="3" id="KW-1185">Reference proteome</keyword>
<name>A0A836BPC9_9CHLO</name>
<reference evidence="2" key="1">
    <citation type="journal article" date="2020" name="bioRxiv">
        <title>Comparative genomics of Chlamydomonas.</title>
        <authorList>
            <person name="Craig R.J."/>
            <person name="Hasan A.R."/>
            <person name="Ness R.W."/>
            <person name="Keightley P.D."/>
        </authorList>
    </citation>
    <scope>NUCLEOTIDE SEQUENCE</scope>
    <source>
        <strain evidence="2">CCAP 11/70</strain>
    </source>
</reference>
<evidence type="ECO:0000313" key="2">
    <source>
        <dbReference type="EMBL" id="KAG2483955.1"/>
    </source>
</evidence>
<protein>
    <submittedName>
        <fullName evidence="2">Uncharacterized protein</fullName>
    </submittedName>
</protein>
<evidence type="ECO:0000256" key="1">
    <source>
        <dbReference type="SAM" id="Coils"/>
    </source>
</evidence>
<sequence length="168" mass="17800">MDRLAWRSRAPQRVLQRRPLRMAASMADKAGHGSPTAAIVATGAAAAMIVGMSTLYTVPCAAAEAHTATAIYDGAFPTAPALHEAKGPQVQQLWVLSAAEEAEAAEEEAEATKALSERNKALRKPLVQMLVWGPVLALVLWRQPVTEAMAILGIAPATQLVRAITDLV</sequence>
<dbReference type="AlphaFoldDB" id="A0A836BPC9"/>
<dbReference type="EMBL" id="JAEHOE010000161">
    <property type="protein sequence ID" value="KAG2483955.1"/>
    <property type="molecule type" value="Genomic_DNA"/>
</dbReference>
<keyword evidence="1" id="KW-0175">Coiled coil</keyword>